<dbReference type="eggNOG" id="ENOG50348Q4">
    <property type="taxonomic scope" value="Bacteria"/>
</dbReference>
<name>H5UU22_9MICO</name>
<evidence type="ECO:0000313" key="3">
    <source>
        <dbReference type="Proteomes" id="UP000004367"/>
    </source>
</evidence>
<dbReference type="RefSeq" id="WP_009483127.1">
    <property type="nucleotide sequence ID" value="NZ_BAFE01000076.1"/>
</dbReference>
<keyword evidence="3" id="KW-1185">Reference proteome</keyword>
<accession>H5UU22</accession>
<protein>
    <submittedName>
        <fullName evidence="2">Uncharacterized protein</fullName>
    </submittedName>
</protein>
<dbReference type="AlphaFoldDB" id="H5UU22"/>
<feature type="compositionally biased region" description="Low complexity" evidence="1">
    <location>
        <begin position="244"/>
        <end position="255"/>
    </location>
</feature>
<dbReference type="OrthoDB" id="5148883at2"/>
<dbReference type="Proteomes" id="UP000004367">
    <property type="component" value="Unassembled WGS sequence"/>
</dbReference>
<evidence type="ECO:0000256" key="1">
    <source>
        <dbReference type="SAM" id="MobiDB-lite"/>
    </source>
</evidence>
<feature type="compositionally biased region" description="Basic and acidic residues" evidence="1">
    <location>
        <begin position="206"/>
        <end position="226"/>
    </location>
</feature>
<dbReference type="EMBL" id="BAFE01000076">
    <property type="protein sequence ID" value="GAB49230.1"/>
    <property type="molecule type" value="Genomic_DNA"/>
</dbReference>
<feature type="region of interest" description="Disordered" evidence="1">
    <location>
        <begin position="173"/>
        <end position="339"/>
    </location>
</feature>
<comment type="caution">
    <text evidence="2">The sequence shown here is derived from an EMBL/GenBank/DDBJ whole genome shotgun (WGS) entry which is preliminary data.</text>
</comment>
<feature type="compositionally biased region" description="Basic and acidic residues" evidence="1">
    <location>
        <begin position="256"/>
        <end position="284"/>
    </location>
</feature>
<reference evidence="2 3" key="1">
    <citation type="submission" date="2012-02" db="EMBL/GenBank/DDBJ databases">
        <title>Whole genome shotgun sequence of Mobilicoccus pelagius NBRC 104925.</title>
        <authorList>
            <person name="Yoshida Y."/>
            <person name="Hosoyama A."/>
            <person name="Tsuchikane K."/>
            <person name="Katsumata H."/>
            <person name="Yamazaki S."/>
            <person name="Fujita N."/>
        </authorList>
    </citation>
    <scope>NUCLEOTIDE SEQUENCE [LARGE SCALE GENOMIC DNA]</scope>
    <source>
        <strain evidence="2 3">NBRC 104925</strain>
    </source>
</reference>
<evidence type="ECO:0000313" key="2">
    <source>
        <dbReference type="EMBL" id="GAB49230.1"/>
    </source>
</evidence>
<gene>
    <name evidence="2" type="ORF">MOPEL_099_00300</name>
</gene>
<dbReference type="STRING" id="1089455.MOPEL_099_00300"/>
<proteinExistence type="predicted"/>
<organism evidence="2 3">
    <name type="scientific">Mobilicoccus pelagius NBRC 104925</name>
    <dbReference type="NCBI Taxonomy" id="1089455"/>
    <lineage>
        <taxon>Bacteria</taxon>
        <taxon>Bacillati</taxon>
        <taxon>Actinomycetota</taxon>
        <taxon>Actinomycetes</taxon>
        <taxon>Micrococcales</taxon>
        <taxon>Dermatophilaceae</taxon>
        <taxon>Mobilicoccus</taxon>
    </lineage>
</organism>
<sequence length="339" mass="36472">MAGNSYPHIIFAKDAQVLPQQALADELTGMFPGAEVEQGEIKAVLRLPHFAYTFWYDDDADGLGERYADFATPLRRKRVMRCTTMIDASGDADPDGAHADDVARIMDALARRDGVYVFSEETKRFLGMDYDGTPEAAPVVVTPADATTVHDTTTPAHDASAPVESTTISEVAAETGSREEEFVSSLEGGETPAANLQSTYSNPAHVEAEHSEVVLESEERSGDLPHTEVSPVDGTVPPAPAGTPVPDTTPTAGGDAVHEEHPTRTRREEHVEPREPVTTPHHDVPATSTGHVETVAPATPTPAPESRPTTPEPVTESAAETEEEQGRPGFFKRFFKRKG</sequence>